<keyword evidence="10" id="KW-1185">Reference proteome</keyword>
<dbReference type="Pfam" id="PF00566">
    <property type="entry name" value="RabGAP-TBC"/>
    <property type="match status" value="1"/>
</dbReference>
<comment type="caution">
    <text evidence="9">The sequence shown here is derived from an EMBL/GenBank/DDBJ whole genome shotgun (WGS) entry which is preliminary data.</text>
</comment>
<reference evidence="9 10" key="1">
    <citation type="journal article" date="2017" name="PLoS Biol.">
        <title>The sea cucumber genome provides insights into morphological evolution and visceral regeneration.</title>
        <authorList>
            <person name="Zhang X."/>
            <person name="Sun L."/>
            <person name="Yuan J."/>
            <person name="Sun Y."/>
            <person name="Gao Y."/>
            <person name="Zhang L."/>
            <person name="Li S."/>
            <person name="Dai H."/>
            <person name="Hamel J.F."/>
            <person name="Liu C."/>
            <person name="Yu Y."/>
            <person name="Liu S."/>
            <person name="Lin W."/>
            <person name="Guo K."/>
            <person name="Jin S."/>
            <person name="Xu P."/>
            <person name="Storey K.B."/>
            <person name="Huan P."/>
            <person name="Zhang T."/>
            <person name="Zhou Y."/>
            <person name="Zhang J."/>
            <person name="Lin C."/>
            <person name="Li X."/>
            <person name="Xing L."/>
            <person name="Huo D."/>
            <person name="Sun M."/>
            <person name="Wang L."/>
            <person name="Mercier A."/>
            <person name="Li F."/>
            <person name="Yang H."/>
            <person name="Xiang J."/>
        </authorList>
    </citation>
    <scope>NUCLEOTIDE SEQUENCE [LARGE SCALE GENOMIC DNA]</scope>
    <source>
        <strain evidence="9">Shaxun</strain>
        <tissue evidence="9">Muscle</tissue>
    </source>
</reference>
<evidence type="ECO:0000256" key="4">
    <source>
        <dbReference type="ARBA" id="ARBA00023136"/>
    </source>
</evidence>
<dbReference type="Proteomes" id="UP000230750">
    <property type="component" value="Unassembled WGS sequence"/>
</dbReference>
<evidence type="ECO:0000256" key="2">
    <source>
        <dbReference type="ARBA" id="ARBA00004184"/>
    </source>
</evidence>
<dbReference type="PROSITE" id="PS50086">
    <property type="entry name" value="TBC_RABGAP"/>
    <property type="match status" value="1"/>
</dbReference>
<evidence type="ECO:0000256" key="1">
    <source>
        <dbReference type="ARBA" id="ARBA00004156"/>
    </source>
</evidence>
<evidence type="ECO:0000256" key="3">
    <source>
        <dbReference type="ARBA" id="ARBA00023018"/>
    </source>
</evidence>
<protein>
    <submittedName>
        <fullName evidence="9">Putative TBC1 domain family member 24 isoform X5</fullName>
    </submittedName>
</protein>
<dbReference type="PANTHER" id="PTHR23354:SF122">
    <property type="entry name" value="GTPASE-ACTIVATING PROTEIN SKYWALKER"/>
    <property type="match status" value="1"/>
</dbReference>
<dbReference type="STRING" id="307972.A0A2G8K8I1"/>
<dbReference type="SMART" id="SM00584">
    <property type="entry name" value="TLDc"/>
    <property type="match status" value="1"/>
</dbReference>
<dbReference type="GO" id="GO:0030659">
    <property type="term" value="C:cytoplasmic vesicle membrane"/>
    <property type="evidence" value="ECO:0007669"/>
    <property type="project" value="UniProtKB-SubCell"/>
</dbReference>
<dbReference type="Gene3D" id="1.10.8.270">
    <property type="entry name" value="putative rabgap domain of human tbc1 domain family member 14 like domains"/>
    <property type="match status" value="1"/>
</dbReference>
<evidence type="ECO:0000259" key="7">
    <source>
        <dbReference type="PROSITE" id="PS50086"/>
    </source>
</evidence>
<sequence>MNSVHYTYISLQVNCSVYPYLNITVGYCTCAAIFPDENLVFPAFVDQNYVFTYYLNSEGKQKLSQLLCVISSTRPDIIYCPLMVPVASLLLHFMDCSQAYDCLAALHTSNTYKHMEQTRSGHESFRMTFGKLVQRFSSSVHKLIVQKTNGNPQEVYDDWLFWILRDLPIHHLIRVMDCYLMEGLKIFYRVGLSVLVLYKKHRAYDGATNIPASIQKFLQTTDISPEEFLSVGFQFRGLSRSVIGAYQTKVKVAADDGDGSQSSPQSLSVPIALRRSGSTIVTGKQLQTIWSWLPTRFSIYQPSLVFTSEDHGFSINTFYQRCEYCEPTILLIKTMDDEVFGAYLSTCWGQRNDEEQKTPYFGTGESFMFSLSPEEKKYTWVGLIDNNEVSGPSDHAAHLFMRAQANLIAVGGGGGDGICLDGDLTNGRTKACITFNNPPLAKEEVFQTRVIEVLTFADSDDGD</sequence>
<dbReference type="InterPro" id="IPR000195">
    <property type="entry name" value="Rab-GAP-TBC_dom"/>
</dbReference>
<organism evidence="9 10">
    <name type="scientific">Stichopus japonicus</name>
    <name type="common">Sea cucumber</name>
    <dbReference type="NCBI Taxonomy" id="307972"/>
    <lineage>
        <taxon>Eukaryota</taxon>
        <taxon>Metazoa</taxon>
        <taxon>Echinodermata</taxon>
        <taxon>Eleutherozoa</taxon>
        <taxon>Echinozoa</taxon>
        <taxon>Holothuroidea</taxon>
        <taxon>Aspidochirotacea</taxon>
        <taxon>Aspidochirotida</taxon>
        <taxon>Stichopodidae</taxon>
        <taxon>Apostichopus</taxon>
    </lineage>
</organism>
<dbReference type="EMBL" id="MRZV01000785">
    <property type="protein sequence ID" value="PIK44304.1"/>
    <property type="molecule type" value="Genomic_DNA"/>
</dbReference>
<evidence type="ECO:0000313" key="10">
    <source>
        <dbReference type="Proteomes" id="UP000230750"/>
    </source>
</evidence>
<keyword evidence="4" id="KW-0472">Membrane</keyword>
<feature type="domain" description="Rab-GAP TBC" evidence="7">
    <location>
        <begin position="1"/>
        <end position="183"/>
    </location>
</feature>
<dbReference type="SUPFAM" id="SSF47923">
    <property type="entry name" value="Ypt/Rab-GAP domain of gyp1p"/>
    <property type="match status" value="2"/>
</dbReference>
<comment type="subcellular location">
    <subcellularLocation>
        <location evidence="1">Cytoplasmic vesicle membrane</location>
    </subcellularLocation>
    <subcellularLocation>
        <location evidence="2">Endomembrane system</location>
        <topology evidence="2">Peripheral membrane protein</topology>
    </subcellularLocation>
    <subcellularLocation>
        <location evidence="6">Synapse</location>
    </subcellularLocation>
</comment>
<keyword evidence="3" id="KW-0770">Synapse</keyword>
<dbReference type="PANTHER" id="PTHR23354">
    <property type="entry name" value="NUCLEOLAR PROTEIN 7/ESTROGEN RECEPTOR COACTIVATOR-RELATED"/>
    <property type="match status" value="1"/>
</dbReference>
<dbReference type="Pfam" id="PF07534">
    <property type="entry name" value="TLD"/>
    <property type="match status" value="1"/>
</dbReference>
<evidence type="ECO:0000256" key="6">
    <source>
        <dbReference type="ARBA" id="ARBA00034103"/>
    </source>
</evidence>
<dbReference type="GO" id="GO:0012505">
    <property type="term" value="C:endomembrane system"/>
    <property type="evidence" value="ECO:0007669"/>
    <property type="project" value="UniProtKB-SubCell"/>
</dbReference>
<name>A0A2G8K8I1_STIJA</name>
<proteinExistence type="predicted"/>
<dbReference type="GO" id="GO:0045202">
    <property type="term" value="C:synapse"/>
    <property type="evidence" value="ECO:0007669"/>
    <property type="project" value="UniProtKB-SubCell"/>
</dbReference>
<dbReference type="AlphaFoldDB" id="A0A2G8K8I1"/>
<dbReference type="InterPro" id="IPR035969">
    <property type="entry name" value="Rab-GAP_TBC_sf"/>
</dbReference>
<gene>
    <name evidence="9" type="ORF">BSL78_18842</name>
</gene>
<dbReference type="InterPro" id="IPR006571">
    <property type="entry name" value="TLDc_dom"/>
</dbReference>
<feature type="domain" description="TLDc" evidence="8">
    <location>
        <begin position="279"/>
        <end position="457"/>
    </location>
</feature>
<dbReference type="OrthoDB" id="10065050at2759"/>
<dbReference type="Gene3D" id="1.10.472.80">
    <property type="entry name" value="Ypt/Rab-GAP domain of gyp1p, domain 3"/>
    <property type="match status" value="1"/>
</dbReference>
<accession>A0A2G8K8I1</accession>
<dbReference type="PROSITE" id="PS51886">
    <property type="entry name" value="TLDC"/>
    <property type="match status" value="1"/>
</dbReference>
<evidence type="ECO:0000259" key="8">
    <source>
        <dbReference type="PROSITE" id="PS51886"/>
    </source>
</evidence>
<evidence type="ECO:0000256" key="5">
    <source>
        <dbReference type="ARBA" id="ARBA00023329"/>
    </source>
</evidence>
<keyword evidence="5" id="KW-0968">Cytoplasmic vesicle</keyword>
<evidence type="ECO:0000313" key="9">
    <source>
        <dbReference type="EMBL" id="PIK44304.1"/>
    </source>
</evidence>